<dbReference type="InterPro" id="IPR002347">
    <property type="entry name" value="SDR_fam"/>
</dbReference>
<feature type="transmembrane region" description="Helical" evidence="7">
    <location>
        <begin position="116"/>
        <end position="134"/>
    </location>
</feature>
<keyword evidence="4" id="KW-0521">NADP</keyword>
<keyword evidence="7" id="KW-0472">Membrane</keyword>
<sequence>MQKVKMDKRWSLQGMTALVTGGAGGIGHAIVDELSAFGARIHVCDISETLLSQSLSEWEKKGFQVSGSVCDVTSRPERETLIQTVSSLFDGKLNILVNNVGGLREKPTTEYGSDDFTFHILINLLSIFVSFHFLSYRLMDLEALSSLHLLLGLYHFLVDIPLWSSTKLARNLACEWAKDGIRANAVAPNSIRTPLSQQEAFFSRTPLGRIGEPNEVASLVAFLCLPAASYITGQPICVEVSPINHMLENGLAACMSALVTGGASGIGYAIVEELANFGAKIHVRDISETLLNQSLNEWEKKGFQVKGSVCDVTSRSERETLIQNVSSLFDGKLNILVNNVGVLRGKPTIEYVAEDFAYHSSTNLEAAFHFCQLSHPLLKASGYGSIVFLSSVAGVVSFEYGSIYGVTKGSLNQLARNLACEWAKDGIRANAVAPNVVKTRQSQSYLEDVSFKEELFCRTPLGRAGEPNEVASLVVFLCLPAASYITGQTICVDGGLTVNGFSYQSRA</sequence>
<dbReference type="EMBL" id="JAGKQM010000013">
    <property type="protein sequence ID" value="KAH0890124.1"/>
    <property type="molecule type" value="Genomic_DNA"/>
</dbReference>
<dbReference type="PANTHER" id="PTHR42898">
    <property type="entry name" value="TROPINONE REDUCTASE"/>
    <property type="match status" value="1"/>
</dbReference>
<evidence type="ECO:0000256" key="5">
    <source>
        <dbReference type="ARBA" id="ARBA00023002"/>
    </source>
</evidence>
<gene>
    <name evidence="8" type="ORF">HID58_052553</name>
</gene>
<keyword evidence="9" id="KW-1185">Reference proteome</keyword>
<evidence type="ECO:0000256" key="1">
    <source>
        <dbReference type="ARBA" id="ARBA00004229"/>
    </source>
</evidence>
<dbReference type="InterPro" id="IPR020904">
    <property type="entry name" value="Sc_DH/Rdtase_CS"/>
</dbReference>
<dbReference type="InterPro" id="IPR036291">
    <property type="entry name" value="NAD(P)-bd_dom_sf"/>
</dbReference>
<evidence type="ECO:0008006" key="10">
    <source>
        <dbReference type="Google" id="ProtNLM"/>
    </source>
</evidence>
<reference evidence="8 9" key="1">
    <citation type="submission" date="2021-05" db="EMBL/GenBank/DDBJ databases">
        <title>Genome Assembly of Synthetic Allotetraploid Brassica napus Reveals Homoeologous Exchanges between Subgenomes.</title>
        <authorList>
            <person name="Davis J.T."/>
        </authorList>
    </citation>
    <scope>NUCLEOTIDE SEQUENCE [LARGE SCALE GENOMIC DNA]</scope>
    <source>
        <strain evidence="9">cv. Da-Ae</strain>
        <tissue evidence="8">Seedling</tissue>
    </source>
</reference>
<evidence type="ECO:0000256" key="4">
    <source>
        <dbReference type="ARBA" id="ARBA00022857"/>
    </source>
</evidence>
<evidence type="ECO:0000256" key="3">
    <source>
        <dbReference type="ARBA" id="ARBA00022640"/>
    </source>
</evidence>
<evidence type="ECO:0000313" key="8">
    <source>
        <dbReference type="EMBL" id="KAH0890124.1"/>
    </source>
</evidence>
<dbReference type="Proteomes" id="UP000824890">
    <property type="component" value="Unassembled WGS sequence"/>
</dbReference>
<keyword evidence="5" id="KW-0560">Oxidoreductase</keyword>
<dbReference type="PRINTS" id="PR00081">
    <property type="entry name" value="GDHRDH"/>
</dbReference>
<name>A0ABQ8AC73_BRANA</name>
<dbReference type="PANTHER" id="PTHR42898:SF80">
    <property type="entry name" value="3-OXOACYL-[ACYL-CARRIER-PROTEIN] REDUCTASE"/>
    <property type="match status" value="1"/>
</dbReference>
<evidence type="ECO:0000256" key="2">
    <source>
        <dbReference type="ARBA" id="ARBA00022528"/>
    </source>
</evidence>
<dbReference type="InterPro" id="IPR045000">
    <property type="entry name" value="TR"/>
</dbReference>
<accession>A0ABQ8AC73</accession>
<proteinExistence type="inferred from homology"/>
<dbReference type="PROSITE" id="PS00061">
    <property type="entry name" value="ADH_SHORT"/>
    <property type="match status" value="1"/>
</dbReference>
<evidence type="ECO:0000256" key="6">
    <source>
        <dbReference type="ARBA" id="ARBA00025714"/>
    </source>
</evidence>
<dbReference type="Pfam" id="PF00106">
    <property type="entry name" value="adh_short"/>
    <property type="match status" value="1"/>
</dbReference>
<dbReference type="Pfam" id="PF13561">
    <property type="entry name" value="adh_short_C2"/>
    <property type="match status" value="2"/>
</dbReference>
<dbReference type="SUPFAM" id="SSF51735">
    <property type="entry name" value="NAD(P)-binding Rossmann-fold domains"/>
    <property type="match status" value="2"/>
</dbReference>
<comment type="similarity">
    <text evidence="6">Belongs to the short-chain dehydrogenases/reductases (SDR) family. SDR65C subfamily.</text>
</comment>
<keyword evidence="7" id="KW-1133">Transmembrane helix</keyword>
<dbReference type="PRINTS" id="PR00080">
    <property type="entry name" value="SDRFAMILY"/>
</dbReference>
<evidence type="ECO:0000256" key="7">
    <source>
        <dbReference type="SAM" id="Phobius"/>
    </source>
</evidence>
<protein>
    <recommendedName>
        <fullName evidence="10">3-oxoacyl-[acyl-carrier-protein] reductase</fullName>
    </recommendedName>
</protein>
<keyword evidence="3" id="KW-0934">Plastid</keyword>
<comment type="caution">
    <text evidence="8">The sequence shown here is derived from an EMBL/GenBank/DDBJ whole genome shotgun (WGS) entry which is preliminary data.</text>
</comment>
<keyword evidence="7" id="KW-0812">Transmembrane</keyword>
<dbReference type="Gene3D" id="3.40.50.720">
    <property type="entry name" value="NAD(P)-binding Rossmann-like Domain"/>
    <property type="match status" value="2"/>
</dbReference>
<organism evidence="8 9">
    <name type="scientific">Brassica napus</name>
    <name type="common">Rape</name>
    <dbReference type="NCBI Taxonomy" id="3708"/>
    <lineage>
        <taxon>Eukaryota</taxon>
        <taxon>Viridiplantae</taxon>
        <taxon>Streptophyta</taxon>
        <taxon>Embryophyta</taxon>
        <taxon>Tracheophyta</taxon>
        <taxon>Spermatophyta</taxon>
        <taxon>Magnoliopsida</taxon>
        <taxon>eudicotyledons</taxon>
        <taxon>Gunneridae</taxon>
        <taxon>Pentapetalae</taxon>
        <taxon>rosids</taxon>
        <taxon>malvids</taxon>
        <taxon>Brassicales</taxon>
        <taxon>Brassicaceae</taxon>
        <taxon>Brassiceae</taxon>
        <taxon>Brassica</taxon>
    </lineage>
</organism>
<keyword evidence="2" id="KW-0150">Chloroplast</keyword>
<evidence type="ECO:0000313" key="9">
    <source>
        <dbReference type="Proteomes" id="UP000824890"/>
    </source>
</evidence>
<comment type="subcellular location">
    <subcellularLocation>
        <location evidence="1">Plastid</location>
        <location evidence="1">Chloroplast</location>
    </subcellularLocation>
</comment>